<protein>
    <submittedName>
        <fullName evidence="1">Uncharacterized protein</fullName>
    </submittedName>
</protein>
<name>A0ABW3M1W3_9PSEU</name>
<dbReference type="EMBL" id="JBHTIS010000098">
    <property type="protein sequence ID" value="MFD1044671.1"/>
    <property type="molecule type" value="Genomic_DNA"/>
</dbReference>
<accession>A0ABW3M1W3</accession>
<feature type="non-terminal residue" evidence="1">
    <location>
        <position position="140"/>
    </location>
</feature>
<proteinExistence type="predicted"/>
<reference evidence="2" key="1">
    <citation type="journal article" date="2019" name="Int. J. Syst. Evol. Microbiol.">
        <title>The Global Catalogue of Microorganisms (GCM) 10K type strain sequencing project: providing services to taxonomists for standard genome sequencing and annotation.</title>
        <authorList>
            <consortium name="The Broad Institute Genomics Platform"/>
            <consortium name="The Broad Institute Genome Sequencing Center for Infectious Disease"/>
            <person name="Wu L."/>
            <person name="Ma J."/>
        </authorList>
    </citation>
    <scope>NUCLEOTIDE SEQUENCE [LARGE SCALE GENOMIC DNA]</scope>
    <source>
        <strain evidence="2">JCM 31486</strain>
    </source>
</reference>
<comment type="caution">
    <text evidence="1">The sequence shown here is derived from an EMBL/GenBank/DDBJ whole genome shotgun (WGS) entry which is preliminary data.</text>
</comment>
<evidence type="ECO:0000313" key="1">
    <source>
        <dbReference type="EMBL" id="MFD1044671.1"/>
    </source>
</evidence>
<organism evidence="1 2">
    <name type="scientific">Kibdelosporangium lantanae</name>
    <dbReference type="NCBI Taxonomy" id="1497396"/>
    <lineage>
        <taxon>Bacteria</taxon>
        <taxon>Bacillati</taxon>
        <taxon>Actinomycetota</taxon>
        <taxon>Actinomycetes</taxon>
        <taxon>Pseudonocardiales</taxon>
        <taxon>Pseudonocardiaceae</taxon>
        <taxon>Kibdelosporangium</taxon>
    </lineage>
</organism>
<evidence type="ECO:0000313" key="2">
    <source>
        <dbReference type="Proteomes" id="UP001597045"/>
    </source>
</evidence>
<gene>
    <name evidence="1" type="ORF">ACFQ1S_03220</name>
</gene>
<sequence>MTDSIITANSTYVLCGTSQIETASSVDLGSAGSELGGDTNRNGVKGEKFGVLQDVTTKEVRVDLNGNGNFTDDTAMIDYKVKQDVGFFGTDNPATTNVVERVAFVVQTDKSVYGDPENPPYVDLGIAGAEHGSHVAGITA</sequence>
<dbReference type="Proteomes" id="UP001597045">
    <property type="component" value="Unassembled WGS sequence"/>
</dbReference>
<keyword evidence="2" id="KW-1185">Reference proteome</keyword>